<keyword evidence="2" id="KW-1185">Reference proteome</keyword>
<comment type="caution">
    <text evidence="1">The sequence shown here is derived from an EMBL/GenBank/DDBJ whole genome shotgun (WGS) entry which is preliminary data.</text>
</comment>
<dbReference type="Proteomes" id="UP001164539">
    <property type="component" value="Chromosome 1"/>
</dbReference>
<protein>
    <submittedName>
        <fullName evidence="1">CLAVATA3/ESR (CLE)-related protein</fullName>
    </submittedName>
</protein>
<sequence>MACSIMKFCLCLALLLLTLFSRSESRPLQPYAERKNVHVTKIWRQLVEKTRQLEINSEDDEESVRSYYDSKRVSPGGPDPKHH</sequence>
<name>A0ACC1Z1T5_MELAZ</name>
<proteinExistence type="predicted"/>
<accession>A0ACC1Z1T5</accession>
<organism evidence="1 2">
    <name type="scientific">Melia azedarach</name>
    <name type="common">Chinaberry tree</name>
    <dbReference type="NCBI Taxonomy" id="155640"/>
    <lineage>
        <taxon>Eukaryota</taxon>
        <taxon>Viridiplantae</taxon>
        <taxon>Streptophyta</taxon>
        <taxon>Embryophyta</taxon>
        <taxon>Tracheophyta</taxon>
        <taxon>Spermatophyta</taxon>
        <taxon>Magnoliopsida</taxon>
        <taxon>eudicotyledons</taxon>
        <taxon>Gunneridae</taxon>
        <taxon>Pentapetalae</taxon>
        <taxon>rosids</taxon>
        <taxon>malvids</taxon>
        <taxon>Sapindales</taxon>
        <taxon>Meliaceae</taxon>
        <taxon>Melia</taxon>
    </lineage>
</organism>
<gene>
    <name evidence="1" type="ORF">OWV82_002428</name>
</gene>
<reference evidence="1 2" key="1">
    <citation type="journal article" date="2023" name="Science">
        <title>Complex scaffold remodeling in plant triterpene biosynthesis.</title>
        <authorList>
            <person name="De La Pena R."/>
            <person name="Hodgson H."/>
            <person name="Liu J.C."/>
            <person name="Stephenson M.J."/>
            <person name="Martin A.C."/>
            <person name="Owen C."/>
            <person name="Harkess A."/>
            <person name="Leebens-Mack J."/>
            <person name="Jimenez L.E."/>
            <person name="Osbourn A."/>
            <person name="Sattely E.S."/>
        </authorList>
    </citation>
    <scope>NUCLEOTIDE SEQUENCE [LARGE SCALE GENOMIC DNA]</scope>
    <source>
        <strain evidence="2">cv. JPN11</strain>
        <tissue evidence="1">Leaf</tissue>
    </source>
</reference>
<evidence type="ECO:0000313" key="2">
    <source>
        <dbReference type="Proteomes" id="UP001164539"/>
    </source>
</evidence>
<dbReference type="EMBL" id="CM051394">
    <property type="protein sequence ID" value="KAJ4729691.1"/>
    <property type="molecule type" value="Genomic_DNA"/>
</dbReference>
<evidence type="ECO:0000313" key="1">
    <source>
        <dbReference type="EMBL" id="KAJ4729691.1"/>
    </source>
</evidence>